<dbReference type="SUPFAM" id="SSF46689">
    <property type="entry name" value="Homeodomain-like"/>
    <property type="match status" value="1"/>
</dbReference>
<protein>
    <submittedName>
        <fullName evidence="4">AcrR family transcriptional regulator</fullName>
    </submittedName>
</protein>
<evidence type="ECO:0000313" key="5">
    <source>
        <dbReference type="Proteomes" id="UP001239167"/>
    </source>
</evidence>
<feature type="domain" description="HTH tetR-type" evidence="3">
    <location>
        <begin position="1"/>
        <end position="55"/>
    </location>
</feature>
<dbReference type="PRINTS" id="PR00455">
    <property type="entry name" value="HTHTETR"/>
</dbReference>
<dbReference type="PANTHER" id="PTHR43479">
    <property type="entry name" value="ACREF/ENVCD OPERON REPRESSOR-RELATED"/>
    <property type="match status" value="1"/>
</dbReference>
<name>A0ABT9Y9I0_9FIRM</name>
<evidence type="ECO:0000259" key="3">
    <source>
        <dbReference type="PROSITE" id="PS50977"/>
    </source>
</evidence>
<dbReference type="InterPro" id="IPR001647">
    <property type="entry name" value="HTH_TetR"/>
</dbReference>
<sequence length="192" mass="22359">MIDAAFELFDTVGYEKTMIIDITKKANIAKATFYYYFPTKESILFAIVEQYLMQVADAIKTEFSQKSALDKLQFLMHEFFVPHSIDNIVINLEKDDHGELATKLWYKSQILLNPILRDILKQGVFEKTMSIVHIDEVISFFWNIFSVLLNSVHQKEEDDIFEKKRSITITLLEKLLGINEGVLIISRKCKKI</sequence>
<dbReference type="Proteomes" id="UP001239167">
    <property type="component" value="Unassembled WGS sequence"/>
</dbReference>
<comment type="caution">
    <text evidence="4">The sequence shown here is derived from an EMBL/GenBank/DDBJ whole genome shotgun (WGS) entry which is preliminary data.</text>
</comment>
<dbReference type="InterPro" id="IPR009057">
    <property type="entry name" value="Homeodomain-like_sf"/>
</dbReference>
<dbReference type="Pfam" id="PF00440">
    <property type="entry name" value="TetR_N"/>
    <property type="match status" value="1"/>
</dbReference>
<feature type="DNA-binding region" description="H-T-H motif" evidence="2">
    <location>
        <begin position="18"/>
        <end position="37"/>
    </location>
</feature>
<organism evidence="4 5">
    <name type="scientific">Pectinatus haikarae</name>
    <dbReference type="NCBI Taxonomy" id="349096"/>
    <lineage>
        <taxon>Bacteria</taxon>
        <taxon>Bacillati</taxon>
        <taxon>Bacillota</taxon>
        <taxon>Negativicutes</taxon>
        <taxon>Selenomonadales</taxon>
        <taxon>Selenomonadaceae</taxon>
        <taxon>Pectinatus</taxon>
    </lineage>
</organism>
<dbReference type="RefSeq" id="WP_196603948.1">
    <property type="nucleotide sequence ID" value="NZ_CP116940.1"/>
</dbReference>
<dbReference type="PROSITE" id="PS50977">
    <property type="entry name" value="HTH_TETR_2"/>
    <property type="match status" value="1"/>
</dbReference>
<reference evidence="4 5" key="1">
    <citation type="submission" date="2023-07" db="EMBL/GenBank/DDBJ databases">
        <title>Genomic Encyclopedia of Type Strains, Phase IV (KMG-IV): sequencing the most valuable type-strain genomes for metagenomic binning, comparative biology and taxonomic classification.</title>
        <authorList>
            <person name="Goeker M."/>
        </authorList>
    </citation>
    <scope>NUCLEOTIDE SEQUENCE [LARGE SCALE GENOMIC DNA]</scope>
    <source>
        <strain evidence="4 5">DSM 16980</strain>
    </source>
</reference>
<keyword evidence="1 2" id="KW-0238">DNA-binding</keyword>
<accession>A0ABT9Y9I0</accession>
<dbReference type="InterPro" id="IPR050624">
    <property type="entry name" value="HTH-type_Tx_Regulator"/>
</dbReference>
<evidence type="ECO:0000313" key="4">
    <source>
        <dbReference type="EMBL" id="MDQ0204467.1"/>
    </source>
</evidence>
<evidence type="ECO:0000256" key="1">
    <source>
        <dbReference type="ARBA" id="ARBA00023125"/>
    </source>
</evidence>
<dbReference type="Gene3D" id="1.10.357.10">
    <property type="entry name" value="Tetracycline Repressor, domain 2"/>
    <property type="match status" value="1"/>
</dbReference>
<gene>
    <name evidence="4" type="ORF">J2S01_002195</name>
</gene>
<proteinExistence type="predicted"/>
<keyword evidence="5" id="KW-1185">Reference proteome</keyword>
<dbReference type="PANTHER" id="PTHR43479:SF11">
    <property type="entry name" value="ACREF_ENVCD OPERON REPRESSOR-RELATED"/>
    <property type="match status" value="1"/>
</dbReference>
<evidence type="ECO:0000256" key="2">
    <source>
        <dbReference type="PROSITE-ProRule" id="PRU00335"/>
    </source>
</evidence>
<dbReference type="EMBL" id="JAUSUE010000016">
    <property type="protein sequence ID" value="MDQ0204467.1"/>
    <property type="molecule type" value="Genomic_DNA"/>
</dbReference>